<comment type="similarity">
    <text evidence="2">Belongs to the Rab3-GAP regulatory subunit family.</text>
</comment>
<dbReference type="InterPro" id="IPR026059">
    <property type="entry name" value="Rab3GAP2"/>
</dbReference>
<evidence type="ECO:0000256" key="4">
    <source>
        <dbReference type="ARBA" id="ARBA00022490"/>
    </source>
</evidence>
<evidence type="ECO:0000259" key="5">
    <source>
        <dbReference type="Pfam" id="PF14655"/>
    </source>
</evidence>
<protein>
    <recommendedName>
        <fullName evidence="9">Rab3 GTPase-activating protein regulatory subunit</fullName>
    </recommendedName>
</protein>
<feature type="domain" description="Rab3-GAP regulatory subunit N-terminal" evidence="5">
    <location>
        <begin position="40"/>
        <end position="437"/>
    </location>
</feature>
<dbReference type="Pfam" id="PF14655">
    <property type="entry name" value="RAB3GAP2_N"/>
    <property type="match status" value="1"/>
</dbReference>
<keyword evidence="8" id="KW-1185">Reference proteome</keyword>
<reference evidence="7" key="1">
    <citation type="submission" date="2021-12" db="EMBL/GenBank/DDBJ databases">
        <authorList>
            <person name="Martin H S."/>
        </authorList>
    </citation>
    <scope>NUCLEOTIDE SEQUENCE</scope>
</reference>
<evidence type="ECO:0008006" key="9">
    <source>
        <dbReference type="Google" id="ProtNLM"/>
    </source>
</evidence>
<dbReference type="OrthoDB" id="2019917at2759"/>
<dbReference type="GO" id="GO:0005096">
    <property type="term" value="F:GTPase activator activity"/>
    <property type="evidence" value="ECO:0007669"/>
    <property type="project" value="UniProtKB-KW"/>
</dbReference>
<sequence length="1347" mass="153683">MTNVSLPALEMCNVEQIADCGDILTLGRALFIPEKEDTSWLSKCTVSLSSCGNFLAVAYKKRLCFLTAQWISSIDSNTYLISWSGTLPTEATYVLALSICPTQQSSQNGPDWFCIVVGFINGSIGFYTNTGHLLLLEKLEEKPVLKISCHTGTYGTLPDDIHILFQNGICVLSGSSLFQTLRNAKAQLAKVQAGIQHEYAIDSRSIQIRKWIFLDQEQINDAAVVGLDLKNSFDHFLAASTYGGYDTWYRSIPPVNTLILTSGIAPFMGFHYALEGGTTPPLQDVARAVANKIKSALPGWLGGSTENAALNTEPLIRAEQLSMRNGIFDVQRHGTTVAISPDRRLAAFTDNLGRVAVLDITKGYIIRLLKGCRDAQCAFVQIFDAENKKPQLSVIKEIRRAIFLIIYNPKKGLIDIRLMQRGSRVAVFTATRNGKLLYNTCGLVGAERSYTHKKLNLPEFQCVLIDPDGKLKKFNIPFYYSLGGEHLDRSKDLHVLRSIRDIIKKTSNFSEDVKVEIFQSAEKLKTLEIKKHCLELLIKSCEKSTEILIACLELFWDSLTGEDLNAHSEKIKNYFGNLALITLFYRRMCNENVDDMQSLVAKVYETFQLQEKMIDDDSDHDFQLLEDDNCILERLLILAQESNFREQQHTKVTFADNRINNYRDFVSCFVLDERKEYITLKPDIPTEKMLNLSSDIFKSILKLNDFALLSKDVEVSKIEPKEIVKLVIIYLTNMPLNQINIDLIEKIIAILYYVIRVSENATKIIYNELSPWWEYIRTMLVDLPCPLRTMIVAMACKAVANIFESGVSEKEGAWESVTKENAKWGILIGKLEDISILSIILMFKANFIGESMPKLQFEDINVNLKYIYTRGKGSVTELIAKWLCGMGIPPEAIVANELMETFDAINIQSSSVEDDDKPEFFLMENNRYHVDTNPQIFKWLSLLRRQFPLSTKANYIIANMCWEYAMDWQKFMNKNDKLAAVIHCLQNITDSHLQLGLFSIIWSTYIKHVFESSCRLVNKVGKLPKDHLCLQDIGLNSESLLNFLKISNEYLDKFYSCATTPFEHEKQHIQFEKIWDESMPSLVEVAQDTKNVNHDILNLNYQISCTIYYQCHFKLKFSKPLDTLYDIDYQYILEALTGDVAQRDISMKSSEKLMGPRMKYLTKLIRTAIETITFVDNDQRNKSYNNEECLHWIENICNLAELWGIDNNFVRRQHVVGLYHMGYDELAESILGVITEPELVLSPIIAITIQRLKRSLENSPNQSEWIVSMPPQLYKRLQNTTLDTSIPAHPSLQTTVLVLQKLISQIVKKSSDMEDLLQNIKLARLIIESCELLIRLISYTSSYLTFI</sequence>
<dbReference type="PANTHER" id="PTHR12472">
    <property type="entry name" value="RAB3-GAP REGULATORY DOMAIN"/>
    <property type="match status" value="1"/>
</dbReference>
<comment type="subcellular location">
    <subcellularLocation>
        <location evidence="1">Cytoplasm</location>
    </subcellularLocation>
</comment>
<evidence type="ECO:0000256" key="1">
    <source>
        <dbReference type="ARBA" id="ARBA00004496"/>
    </source>
</evidence>
<gene>
    <name evidence="7" type="ORF">BINO364_LOCUS1409</name>
</gene>
<feature type="domain" description="Rab3GAP regulatory subunit C-terminal" evidence="6">
    <location>
        <begin position="722"/>
        <end position="1306"/>
    </location>
</feature>
<organism evidence="7 8">
    <name type="scientific">Brenthis ino</name>
    <name type="common">lesser marbled fritillary</name>
    <dbReference type="NCBI Taxonomy" id="405034"/>
    <lineage>
        <taxon>Eukaryota</taxon>
        <taxon>Metazoa</taxon>
        <taxon>Ecdysozoa</taxon>
        <taxon>Arthropoda</taxon>
        <taxon>Hexapoda</taxon>
        <taxon>Insecta</taxon>
        <taxon>Pterygota</taxon>
        <taxon>Neoptera</taxon>
        <taxon>Endopterygota</taxon>
        <taxon>Lepidoptera</taxon>
        <taxon>Glossata</taxon>
        <taxon>Ditrysia</taxon>
        <taxon>Papilionoidea</taxon>
        <taxon>Nymphalidae</taxon>
        <taxon>Heliconiinae</taxon>
        <taxon>Argynnini</taxon>
        <taxon>Brenthis</taxon>
    </lineage>
</organism>
<evidence type="ECO:0000313" key="7">
    <source>
        <dbReference type="EMBL" id="CAH0714348.1"/>
    </source>
</evidence>
<name>A0A8J9U5P1_9NEOP</name>
<dbReference type="InterPro" id="IPR032839">
    <property type="entry name" value="RAB3GAP_N"/>
</dbReference>
<keyword evidence="3" id="KW-0343">GTPase activation</keyword>
<proteinExistence type="inferred from homology"/>
<evidence type="ECO:0000256" key="3">
    <source>
        <dbReference type="ARBA" id="ARBA00022468"/>
    </source>
</evidence>
<dbReference type="PANTHER" id="PTHR12472:SF0">
    <property type="entry name" value="RAB3 GTPASE-ACTIVATING PROTEIN NON-CATALYTIC SUBUNIT"/>
    <property type="match status" value="1"/>
</dbReference>
<dbReference type="Pfam" id="PF14656">
    <property type="entry name" value="RAB3GAP2_C"/>
    <property type="match status" value="1"/>
</dbReference>
<feature type="non-terminal residue" evidence="7">
    <location>
        <position position="1347"/>
    </location>
</feature>
<dbReference type="EMBL" id="OV170221">
    <property type="protein sequence ID" value="CAH0714348.1"/>
    <property type="molecule type" value="Genomic_DNA"/>
</dbReference>
<dbReference type="GO" id="GO:0005737">
    <property type="term" value="C:cytoplasm"/>
    <property type="evidence" value="ECO:0007669"/>
    <property type="project" value="UniProtKB-SubCell"/>
</dbReference>
<dbReference type="InterPro" id="IPR029257">
    <property type="entry name" value="RAB3GAP2_C"/>
</dbReference>
<evidence type="ECO:0000259" key="6">
    <source>
        <dbReference type="Pfam" id="PF14656"/>
    </source>
</evidence>
<dbReference type="Proteomes" id="UP000838878">
    <property type="component" value="Chromosome 1"/>
</dbReference>
<evidence type="ECO:0000313" key="8">
    <source>
        <dbReference type="Proteomes" id="UP000838878"/>
    </source>
</evidence>
<accession>A0A8J9U5P1</accession>
<keyword evidence="4" id="KW-0963">Cytoplasm</keyword>
<evidence type="ECO:0000256" key="2">
    <source>
        <dbReference type="ARBA" id="ARBA00008153"/>
    </source>
</evidence>